<accession>A0AAU7LYS4</accession>
<sequence>MTQQEIIIRRTKLPGILGISMATIDRLRAAGDFPKPIRLGEQAIGFTKHSIEEWLATRPTCHHFTETIAL</sequence>
<protein>
    <submittedName>
        <fullName evidence="1">AlpA family phage regulatory protein</fullName>
    </submittedName>
</protein>
<evidence type="ECO:0000313" key="1">
    <source>
        <dbReference type="EMBL" id="XBP72083.1"/>
    </source>
</evidence>
<gene>
    <name evidence="1" type="ORF">ABLV49_09890</name>
</gene>
<dbReference type="RefSeq" id="WP_349281413.1">
    <property type="nucleotide sequence ID" value="NZ_CBCSCU010000002.1"/>
</dbReference>
<organism evidence="1">
    <name type="scientific">Polaromonas hydrogenivorans</name>
    <dbReference type="NCBI Taxonomy" id="335476"/>
    <lineage>
        <taxon>Bacteria</taxon>
        <taxon>Pseudomonadati</taxon>
        <taxon>Pseudomonadota</taxon>
        <taxon>Betaproteobacteria</taxon>
        <taxon>Burkholderiales</taxon>
        <taxon>Comamonadaceae</taxon>
        <taxon>Polaromonas</taxon>
    </lineage>
</organism>
<name>A0AAU7LYS4_9BURK</name>
<reference evidence="1" key="1">
    <citation type="submission" date="2024-05" db="EMBL/GenBank/DDBJ databases">
        <authorList>
            <person name="Bunk B."/>
            <person name="Swiderski J."/>
            <person name="Sproer C."/>
            <person name="Thiel V."/>
        </authorList>
    </citation>
    <scope>NUCLEOTIDE SEQUENCE</scope>
    <source>
        <strain evidence="1">DSM 17735</strain>
    </source>
</reference>
<dbReference type="AlphaFoldDB" id="A0AAU7LYS4"/>
<dbReference type="EMBL" id="CP157675">
    <property type="protein sequence ID" value="XBP72083.1"/>
    <property type="molecule type" value="Genomic_DNA"/>
</dbReference>
<dbReference type="InterPro" id="IPR010260">
    <property type="entry name" value="AlpA"/>
</dbReference>
<dbReference type="Pfam" id="PF05930">
    <property type="entry name" value="Phage_AlpA"/>
    <property type="match status" value="1"/>
</dbReference>
<proteinExistence type="predicted"/>